<dbReference type="InterPro" id="IPR051852">
    <property type="entry name" value="Alpha-type_PK"/>
</dbReference>
<dbReference type="InterPro" id="IPR002110">
    <property type="entry name" value="Ankyrin_rpt"/>
</dbReference>
<name>A0A0D3J3Y4_EMIH1</name>
<feature type="domain" description="Alpha-type protein kinase" evidence="8">
    <location>
        <begin position="113"/>
        <end position="324"/>
    </location>
</feature>
<proteinExistence type="predicted"/>
<evidence type="ECO:0000256" key="1">
    <source>
        <dbReference type="ARBA" id="ARBA00022527"/>
    </source>
</evidence>
<keyword evidence="2" id="KW-0808">Transferase</keyword>
<dbReference type="GO" id="GO:1903013">
    <property type="term" value="P:response to differentiation-inducing factor 1"/>
    <property type="evidence" value="ECO:0007669"/>
    <property type="project" value="TreeGrafter"/>
</dbReference>
<dbReference type="PANTHER" id="PTHR45992:SF2">
    <property type="entry name" value="EUKARYOTIC ELONGATION FACTOR 2 KINASE"/>
    <property type="match status" value="1"/>
</dbReference>
<evidence type="ECO:0000256" key="7">
    <source>
        <dbReference type="SAM" id="MobiDB-lite"/>
    </source>
</evidence>
<keyword evidence="4" id="KW-0418">Kinase</keyword>
<dbReference type="RefSeq" id="XP_005770648.1">
    <property type="nucleotide sequence ID" value="XM_005770591.1"/>
</dbReference>
<evidence type="ECO:0000256" key="4">
    <source>
        <dbReference type="ARBA" id="ARBA00022777"/>
    </source>
</evidence>
<keyword evidence="10" id="KW-1185">Reference proteome</keyword>
<keyword evidence="1" id="KW-0723">Serine/threonine-protein kinase</keyword>
<dbReference type="GeneID" id="19046220"/>
<evidence type="ECO:0000256" key="3">
    <source>
        <dbReference type="ARBA" id="ARBA00022741"/>
    </source>
</evidence>
<evidence type="ECO:0000259" key="8">
    <source>
        <dbReference type="PROSITE" id="PS51158"/>
    </source>
</evidence>
<evidence type="ECO:0000313" key="10">
    <source>
        <dbReference type="Proteomes" id="UP000013827"/>
    </source>
</evidence>
<keyword evidence="3" id="KW-0547">Nucleotide-binding</keyword>
<evidence type="ECO:0000256" key="5">
    <source>
        <dbReference type="ARBA" id="ARBA00022840"/>
    </source>
</evidence>
<feature type="region of interest" description="Disordered" evidence="7">
    <location>
        <begin position="1"/>
        <end position="30"/>
    </location>
</feature>
<dbReference type="PANTHER" id="PTHR45992">
    <property type="entry name" value="EUKARYOTIC ELONGATION FACTOR 2 KINASE-RELATED"/>
    <property type="match status" value="1"/>
</dbReference>
<dbReference type="PaxDb" id="2903-EOD18219"/>
<dbReference type="SUPFAM" id="SSF56112">
    <property type="entry name" value="Protein kinase-like (PK-like)"/>
    <property type="match status" value="1"/>
</dbReference>
<evidence type="ECO:0000256" key="2">
    <source>
        <dbReference type="ARBA" id="ARBA00022679"/>
    </source>
</evidence>
<dbReference type="HOGENOM" id="CLU_377019_0_0_1"/>
<dbReference type="Gene3D" id="3.20.200.10">
    <property type="entry name" value="MHCK/EF2 kinase"/>
    <property type="match status" value="1"/>
</dbReference>
<dbReference type="KEGG" id="ehx:EMIHUDRAFT_95998"/>
<reference evidence="9" key="2">
    <citation type="submission" date="2024-10" db="UniProtKB">
        <authorList>
            <consortium name="EnsemblProtists"/>
        </authorList>
    </citation>
    <scope>IDENTIFICATION</scope>
</reference>
<protein>
    <recommendedName>
        <fullName evidence="8">Alpha-type protein kinase domain-containing protein</fullName>
    </recommendedName>
</protein>
<dbReference type="SUPFAM" id="SSF48403">
    <property type="entry name" value="Ankyrin repeat"/>
    <property type="match status" value="1"/>
</dbReference>
<sequence length="736" mass="78660">MSHDSPQTVAAPLHEASSRRSSKLVSTLPKSTLLPSPALEALLGDREDDDTPLTPQQLVQLLVDAGHLTRQNVAKERWRTLLQPALRMALPADDPWHSMDVHSLATELAKRWDYNSSTRKWELSEVMVKLEREPFAEGAMRECYRMKKMSQVSPSFFYRMDWAACNNYVAKRYKKRETGRGTYFSDIEMQMLSKRLSRHYNALAPPKAVDFLHAFVIEVERGGEQMLFCVERAIERGSYVKHNNNAGSLDFDGLHRATPNAFSRFTFHASRGELMVVDIQGVDDVHSLKGDDFGDGNLGLTGLALFFSTSLYDGLCSQLGLPDFALAAAERARVGRLSGSIRCDATKLSSHASSSAGASRESCCGEEPAVTAAQLNAAAAAGDVERLRELVGEGKDAGAVNADARSALHLAASEGKLDAVRFLVEEARAPLVGRDRWGRTPLEEAEAQGHAEATLHRTLERRRSGLAESIGLADLPLELLAAGEAPPSSPSYSLPPPRASAAPSVLLQPASKAATPLWPRQSSTLLVGASEQREASAPPASLGRVHARLAELLLAGGTPTQTEGEADVFSAAYHLVCAAAAGAPHAAREPRALRDLRSMLRGLTGDEVLPGVQLAPLCTEEEQSAAAAACAALGPLLASAGDAAALLDFAEAERAKGELAGAEEWLRGAVEAVRAGGAFGDAVLHSCLKRLSEVQLERGEAAEAAATLAAAAEAARDAGAFKLGMKWDMEATAMEE</sequence>
<dbReference type="Proteomes" id="UP000013827">
    <property type="component" value="Unassembled WGS sequence"/>
</dbReference>
<dbReference type="EnsemblProtists" id="EOD18219">
    <property type="protein sequence ID" value="EOD18219"/>
    <property type="gene ID" value="EMIHUDRAFT_95998"/>
</dbReference>
<dbReference type="Gene3D" id="3.30.200.20">
    <property type="entry name" value="Phosphorylase Kinase, domain 1"/>
    <property type="match status" value="1"/>
</dbReference>
<accession>A0A0D3J3Y4</accession>
<dbReference type="PROSITE" id="PS50297">
    <property type="entry name" value="ANK_REP_REGION"/>
    <property type="match status" value="1"/>
</dbReference>
<dbReference type="Pfam" id="PF12796">
    <property type="entry name" value="Ank_2"/>
    <property type="match status" value="1"/>
</dbReference>
<feature type="repeat" description="ANK" evidence="6">
    <location>
        <begin position="403"/>
        <end position="425"/>
    </location>
</feature>
<evidence type="ECO:0000256" key="6">
    <source>
        <dbReference type="PROSITE-ProRule" id="PRU00023"/>
    </source>
</evidence>
<dbReference type="PROSITE" id="PS50088">
    <property type="entry name" value="ANK_REPEAT"/>
    <property type="match status" value="1"/>
</dbReference>
<dbReference type="InterPro" id="IPR011009">
    <property type="entry name" value="Kinase-like_dom_sf"/>
</dbReference>
<dbReference type="GO" id="GO:0031037">
    <property type="term" value="P:myosin II filament disassembly"/>
    <property type="evidence" value="ECO:0007669"/>
    <property type="project" value="TreeGrafter"/>
</dbReference>
<evidence type="ECO:0000313" key="9">
    <source>
        <dbReference type="EnsemblProtists" id="EOD18219"/>
    </source>
</evidence>
<dbReference type="Gene3D" id="1.25.40.20">
    <property type="entry name" value="Ankyrin repeat-containing domain"/>
    <property type="match status" value="1"/>
</dbReference>
<dbReference type="InterPro" id="IPR004166">
    <property type="entry name" value="a-kinase_dom"/>
</dbReference>
<dbReference type="InterPro" id="IPR036770">
    <property type="entry name" value="Ankyrin_rpt-contain_sf"/>
</dbReference>
<dbReference type="SMART" id="SM00811">
    <property type="entry name" value="Alpha_kinase"/>
    <property type="match status" value="1"/>
</dbReference>
<dbReference type="eggNOG" id="KOG0506">
    <property type="taxonomic scope" value="Eukaryota"/>
</dbReference>
<keyword evidence="5" id="KW-0067">ATP-binding</keyword>
<dbReference type="Pfam" id="PF02816">
    <property type="entry name" value="Alpha_kinase"/>
    <property type="match status" value="1"/>
</dbReference>
<organism evidence="9 10">
    <name type="scientific">Emiliania huxleyi (strain CCMP1516)</name>
    <dbReference type="NCBI Taxonomy" id="280463"/>
    <lineage>
        <taxon>Eukaryota</taxon>
        <taxon>Haptista</taxon>
        <taxon>Haptophyta</taxon>
        <taxon>Prymnesiophyceae</taxon>
        <taxon>Isochrysidales</taxon>
        <taxon>Noelaerhabdaceae</taxon>
        <taxon>Emiliania</taxon>
    </lineage>
</organism>
<dbReference type="AlphaFoldDB" id="A0A0D3J3Y4"/>
<dbReference type="PROSITE" id="PS51158">
    <property type="entry name" value="ALPHA_KINASE"/>
    <property type="match status" value="1"/>
</dbReference>
<dbReference type="GO" id="GO:0004674">
    <property type="term" value="F:protein serine/threonine kinase activity"/>
    <property type="evidence" value="ECO:0007669"/>
    <property type="project" value="UniProtKB-KW"/>
</dbReference>
<keyword evidence="6" id="KW-0040">ANK repeat</keyword>
<dbReference type="GO" id="GO:0005524">
    <property type="term" value="F:ATP binding"/>
    <property type="evidence" value="ECO:0007669"/>
    <property type="project" value="UniProtKB-KW"/>
</dbReference>
<reference evidence="10" key="1">
    <citation type="journal article" date="2013" name="Nature">
        <title>Pan genome of the phytoplankton Emiliania underpins its global distribution.</title>
        <authorList>
            <person name="Read B.A."/>
            <person name="Kegel J."/>
            <person name="Klute M.J."/>
            <person name="Kuo A."/>
            <person name="Lefebvre S.C."/>
            <person name="Maumus F."/>
            <person name="Mayer C."/>
            <person name="Miller J."/>
            <person name="Monier A."/>
            <person name="Salamov A."/>
            <person name="Young J."/>
            <person name="Aguilar M."/>
            <person name="Claverie J.M."/>
            <person name="Frickenhaus S."/>
            <person name="Gonzalez K."/>
            <person name="Herman E.K."/>
            <person name="Lin Y.C."/>
            <person name="Napier J."/>
            <person name="Ogata H."/>
            <person name="Sarno A.F."/>
            <person name="Shmutz J."/>
            <person name="Schroeder D."/>
            <person name="de Vargas C."/>
            <person name="Verret F."/>
            <person name="von Dassow P."/>
            <person name="Valentin K."/>
            <person name="Van de Peer Y."/>
            <person name="Wheeler G."/>
            <person name="Dacks J.B."/>
            <person name="Delwiche C.F."/>
            <person name="Dyhrman S.T."/>
            <person name="Glockner G."/>
            <person name="John U."/>
            <person name="Richards T."/>
            <person name="Worden A.Z."/>
            <person name="Zhang X."/>
            <person name="Grigoriev I.V."/>
            <person name="Allen A.E."/>
            <person name="Bidle K."/>
            <person name="Borodovsky M."/>
            <person name="Bowler C."/>
            <person name="Brownlee C."/>
            <person name="Cock J.M."/>
            <person name="Elias M."/>
            <person name="Gladyshev V.N."/>
            <person name="Groth M."/>
            <person name="Guda C."/>
            <person name="Hadaegh A."/>
            <person name="Iglesias-Rodriguez M.D."/>
            <person name="Jenkins J."/>
            <person name="Jones B.M."/>
            <person name="Lawson T."/>
            <person name="Leese F."/>
            <person name="Lindquist E."/>
            <person name="Lobanov A."/>
            <person name="Lomsadze A."/>
            <person name="Malik S.B."/>
            <person name="Marsh M.E."/>
            <person name="Mackinder L."/>
            <person name="Mock T."/>
            <person name="Mueller-Roeber B."/>
            <person name="Pagarete A."/>
            <person name="Parker M."/>
            <person name="Probert I."/>
            <person name="Quesneville H."/>
            <person name="Raines C."/>
            <person name="Rensing S.A."/>
            <person name="Riano-Pachon D.M."/>
            <person name="Richier S."/>
            <person name="Rokitta S."/>
            <person name="Shiraiwa Y."/>
            <person name="Soanes D.M."/>
            <person name="van der Giezen M."/>
            <person name="Wahlund T.M."/>
            <person name="Williams B."/>
            <person name="Wilson W."/>
            <person name="Wolfe G."/>
            <person name="Wurch L.L."/>
        </authorList>
    </citation>
    <scope>NUCLEOTIDE SEQUENCE</scope>
</reference>